<dbReference type="InterPro" id="IPR012902">
    <property type="entry name" value="N_methyl_site"/>
</dbReference>
<sequence>MTMQKRHKNQRGFSLIEIVIVVAIIGILAAIALPSYQRYVIKTKRTDMMTELQNIANTIESKKLALGSYDRVKLPSTVTGNFPRSGTALYTVSVSTPLTAKWELKATPKVGGQMQEDGELTLSANGTKCRMAKTGKKCGSDWND</sequence>
<keyword evidence="4" id="KW-1185">Reference proteome</keyword>
<feature type="transmembrane region" description="Helical" evidence="2">
    <location>
        <begin position="12"/>
        <end position="36"/>
    </location>
</feature>
<evidence type="ECO:0000256" key="1">
    <source>
        <dbReference type="ARBA" id="ARBA00022481"/>
    </source>
</evidence>
<keyword evidence="2" id="KW-0812">Transmembrane</keyword>
<dbReference type="PANTHER" id="PTHR30093">
    <property type="entry name" value="GENERAL SECRETION PATHWAY PROTEIN G"/>
    <property type="match status" value="1"/>
</dbReference>
<dbReference type="Gene3D" id="3.30.700.10">
    <property type="entry name" value="Glycoprotein, Type 4 Pilin"/>
    <property type="match status" value="1"/>
</dbReference>
<accession>L2F9S1</accession>
<evidence type="ECO:0000313" key="3">
    <source>
        <dbReference type="EMBL" id="ELA09787.1"/>
    </source>
</evidence>
<dbReference type="GO" id="GO:0043683">
    <property type="term" value="P:type IV pilus assembly"/>
    <property type="evidence" value="ECO:0007669"/>
    <property type="project" value="InterPro"/>
</dbReference>
<dbReference type="Pfam" id="PF07963">
    <property type="entry name" value="N_methyl"/>
    <property type="match status" value="1"/>
</dbReference>
<dbReference type="GO" id="GO:0015627">
    <property type="term" value="C:type II protein secretion system complex"/>
    <property type="evidence" value="ECO:0007669"/>
    <property type="project" value="InterPro"/>
</dbReference>
<dbReference type="AlphaFoldDB" id="L2F9S1"/>
<name>L2F9S1_9GAMM</name>
<reference evidence="3 4" key="1">
    <citation type="journal article" date="2013" name="Genome Announc.">
        <title>Genome Sequence of Moraxella macacae 0408225, a Novel Bacterial Species Isolated from a Cynomolgus Macaque with Epistaxis.</title>
        <authorList>
            <person name="Ladner J.T."/>
            <person name="Whitehouse C.A."/>
            <person name="Koroleva G.I."/>
            <person name="Palacios G.F."/>
        </authorList>
    </citation>
    <scope>NUCLEOTIDE SEQUENCE [LARGE SCALE GENOMIC DNA]</scope>
    <source>
        <strain evidence="3 4">0408225</strain>
    </source>
</reference>
<dbReference type="PRINTS" id="PR00813">
    <property type="entry name" value="BCTERIALGSPG"/>
</dbReference>
<dbReference type="eggNOG" id="COG4968">
    <property type="taxonomic scope" value="Bacteria"/>
</dbReference>
<dbReference type="GO" id="GO:0015628">
    <property type="term" value="P:protein secretion by the type II secretion system"/>
    <property type="evidence" value="ECO:0007669"/>
    <property type="project" value="InterPro"/>
</dbReference>
<dbReference type="InterPro" id="IPR031982">
    <property type="entry name" value="PilE-like"/>
</dbReference>
<keyword evidence="2" id="KW-1133">Transmembrane helix</keyword>
<dbReference type="PROSITE" id="PS00409">
    <property type="entry name" value="PROKAR_NTER_METHYL"/>
    <property type="match status" value="1"/>
</dbReference>
<dbReference type="InterPro" id="IPR045584">
    <property type="entry name" value="Pilin-like"/>
</dbReference>
<comment type="caution">
    <text evidence="3">The sequence shown here is derived from an EMBL/GenBank/DDBJ whole genome shotgun (WGS) entry which is preliminary data.</text>
</comment>
<dbReference type="EMBL" id="ANIN01000001">
    <property type="protein sequence ID" value="ELA09787.1"/>
    <property type="molecule type" value="Genomic_DNA"/>
</dbReference>
<dbReference type="InterPro" id="IPR000983">
    <property type="entry name" value="Bac_GSPG_pilin"/>
</dbReference>
<dbReference type="Proteomes" id="UP000023795">
    <property type="component" value="Unassembled WGS sequence"/>
</dbReference>
<evidence type="ECO:0000313" key="4">
    <source>
        <dbReference type="Proteomes" id="UP000023795"/>
    </source>
</evidence>
<dbReference type="Pfam" id="PF16732">
    <property type="entry name" value="ComP_DUS"/>
    <property type="match status" value="1"/>
</dbReference>
<organism evidence="3 4">
    <name type="scientific">Moraxella macacae 0408225</name>
    <dbReference type="NCBI Taxonomy" id="1230338"/>
    <lineage>
        <taxon>Bacteria</taxon>
        <taxon>Pseudomonadati</taxon>
        <taxon>Pseudomonadota</taxon>
        <taxon>Gammaproteobacteria</taxon>
        <taxon>Moraxellales</taxon>
        <taxon>Moraxellaceae</taxon>
        <taxon>Moraxella</taxon>
    </lineage>
</organism>
<keyword evidence="2" id="KW-0472">Membrane</keyword>
<keyword evidence="1" id="KW-0488">Methylation</keyword>
<dbReference type="NCBIfam" id="TIGR02532">
    <property type="entry name" value="IV_pilin_GFxxxE"/>
    <property type="match status" value="1"/>
</dbReference>
<proteinExistence type="predicted"/>
<protein>
    <submittedName>
        <fullName evidence="3">Pilus assembly protein PilE</fullName>
    </submittedName>
</protein>
<dbReference type="PANTHER" id="PTHR30093:SF47">
    <property type="entry name" value="TYPE IV PILUS NON-CORE MINOR PILIN PILE"/>
    <property type="match status" value="1"/>
</dbReference>
<gene>
    <name evidence="3" type="ORF">MOMA_05275</name>
</gene>
<evidence type="ECO:0000256" key="2">
    <source>
        <dbReference type="SAM" id="Phobius"/>
    </source>
</evidence>
<dbReference type="SUPFAM" id="SSF54523">
    <property type="entry name" value="Pili subunits"/>
    <property type="match status" value="1"/>
</dbReference>
<dbReference type="PATRIC" id="fig|1230338.3.peg.1147"/>
<dbReference type="RefSeq" id="WP_009767605.1">
    <property type="nucleotide sequence ID" value="NZ_ANIN01000001.1"/>
</dbReference>
<dbReference type="STRING" id="1230338.MOMA_05275"/>